<dbReference type="EMBL" id="WBKB01000008">
    <property type="protein sequence ID" value="KAB1641703.1"/>
    <property type="molecule type" value="Genomic_DNA"/>
</dbReference>
<evidence type="ECO:0000313" key="18">
    <source>
        <dbReference type="Proteomes" id="UP000433493"/>
    </source>
</evidence>
<evidence type="ECO:0000256" key="11">
    <source>
        <dbReference type="ARBA" id="ARBA00022989"/>
    </source>
</evidence>
<keyword evidence="6 17" id="KW-0808">Transferase</keyword>
<evidence type="ECO:0000256" key="15">
    <source>
        <dbReference type="SAM" id="Phobius"/>
    </source>
</evidence>
<dbReference type="InterPro" id="IPR033756">
    <property type="entry name" value="YlxH/NBP35"/>
</dbReference>
<keyword evidence="11 15" id="KW-1133">Transmembrane helix</keyword>
<dbReference type="Gene3D" id="3.40.50.300">
    <property type="entry name" value="P-loop containing nucleotide triphosphate hydrolases"/>
    <property type="match status" value="1"/>
</dbReference>
<feature type="transmembrane region" description="Helical" evidence="15">
    <location>
        <begin position="14"/>
        <end position="35"/>
    </location>
</feature>
<dbReference type="InterPro" id="IPR005702">
    <property type="entry name" value="Wzc-like_C"/>
</dbReference>
<dbReference type="PANTHER" id="PTHR32309">
    <property type="entry name" value="TYROSINE-PROTEIN KINASE"/>
    <property type="match status" value="1"/>
</dbReference>
<dbReference type="Pfam" id="PF10609">
    <property type="entry name" value="ParA"/>
    <property type="match status" value="1"/>
</dbReference>
<accession>A0A7J5BA95</accession>
<keyword evidence="5" id="KW-1003">Cell membrane</keyword>
<dbReference type="GO" id="GO:0005524">
    <property type="term" value="F:ATP binding"/>
    <property type="evidence" value="ECO:0007669"/>
    <property type="project" value="UniProtKB-KW"/>
</dbReference>
<feature type="transmembrane region" description="Helical" evidence="15">
    <location>
        <begin position="180"/>
        <end position="197"/>
    </location>
</feature>
<comment type="similarity">
    <text evidence="2">Belongs to the CpsC/CapA family.</text>
</comment>
<dbReference type="SUPFAM" id="SSF52540">
    <property type="entry name" value="P-loop containing nucleoside triphosphate hydrolases"/>
    <property type="match status" value="1"/>
</dbReference>
<dbReference type="GO" id="GO:0004715">
    <property type="term" value="F:non-membrane spanning protein tyrosine kinase activity"/>
    <property type="evidence" value="ECO:0007669"/>
    <property type="project" value="UniProtKB-EC"/>
</dbReference>
<dbReference type="EC" id="2.7.10.2" evidence="4"/>
<evidence type="ECO:0000256" key="5">
    <source>
        <dbReference type="ARBA" id="ARBA00022475"/>
    </source>
</evidence>
<comment type="catalytic activity">
    <reaction evidence="14">
        <text>L-tyrosyl-[protein] + ATP = O-phospho-L-tyrosyl-[protein] + ADP + H(+)</text>
        <dbReference type="Rhea" id="RHEA:10596"/>
        <dbReference type="Rhea" id="RHEA-COMP:10136"/>
        <dbReference type="Rhea" id="RHEA-COMP:20101"/>
        <dbReference type="ChEBI" id="CHEBI:15378"/>
        <dbReference type="ChEBI" id="CHEBI:30616"/>
        <dbReference type="ChEBI" id="CHEBI:46858"/>
        <dbReference type="ChEBI" id="CHEBI:61978"/>
        <dbReference type="ChEBI" id="CHEBI:456216"/>
        <dbReference type="EC" id="2.7.10.2"/>
    </reaction>
</comment>
<dbReference type="GO" id="GO:0005886">
    <property type="term" value="C:plasma membrane"/>
    <property type="evidence" value="ECO:0007669"/>
    <property type="project" value="UniProtKB-SubCell"/>
</dbReference>
<dbReference type="Proteomes" id="UP000433493">
    <property type="component" value="Unassembled WGS sequence"/>
</dbReference>
<evidence type="ECO:0000256" key="14">
    <source>
        <dbReference type="ARBA" id="ARBA00051245"/>
    </source>
</evidence>
<keyword evidence="12 15" id="KW-0472">Membrane</keyword>
<dbReference type="InterPro" id="IPR027417">
    <property type="entry name" value="P-loop_NTPase"/>
</dbReference>
<evidence type="ECO:0000256" key="1">
    <source>
        <dbReference type="ARBA" id="ARBA00004651"/>
    </source>
</evidence>
<evidence type="ECO:0000256" key="13">
    <source>
        <dbReference type="ARBA" id="ARBA00023137"/>
    </source>
</evidence>
<evidence type="ECO:0000256" key="6">
    <source>
        <dbReference type="ARBA" id="ARBA00022679"/>
    </source>
</evidence>
<gene>
    <name evidence="17" type="ORF">F8O05_12215</name>
</gene>
<feature type="domain" description="Polysaccharide chain length determinant N-terminal" evidence="16">
    <location>
        <begin position="2"/>
        <end position="90"/>
    </location>
</feature>
<keyword evidence="10" id="KW-0067">ATP-binding</keyword>
<evidence type="ECO:0000256" key="10">
    <source>
        <dbReference type="ARBA" id="ARBA00022840"/>
    </source>
</evidence>
<evidence type="ECO:0000256" key="2">
    <source>
        <dbReference type="ARBA" id="ARBA00006683"/>
    </source>
</evidence>
<dbReference type="InterPro" id="IPR003856">
    <property type="entry name" value="LPS_length_determ_N"/>
</dbReference>
<protein>
    <recommendedName>
        <fullName evidence="4">non-specific protein-tyrosine kinase</fullName>
        <ecNumber evidence="4">2.7.10.2</ecNumber>
    </recommendedName>
</protein>
<evidence type="ECO:0000259" key="16">
    <source>
        <dbReference type="Pfam" id="PF02706"/>
    </source>
</evidence>
<comment type="similarity">
    <text evidence="3">Belongs to the CpsD/CapB family.</text>
</comment>
<dbReference type="FunFam" id="3.40.50.300:FF:000527">
    <property type="entry name" value="Tyrosine-protein kinase etk"/>
    <property type="match status" value="1"/>
</dbReference>
<evidence type="ECO:0000256" key="7">
    <source>
        <dbReference type="ARBA" id="ARBA00022692"/>
    </source>
</evidence>
<evidence type="ECO:0000256" key="12">
    <source>
        <dbReference type="ARBA" id="ARBA00023136"/>
    </source>
</evidence>
<name>A0A7J5BA95_9MICO</name>
<comment type="subcellular location">
    <subcellularLocation>
        <location evidence="1">Cell membrane</location>
        <topology evidence="1">Multi-pass membrane protein</topology>
    </subcellularLocation>
</comment>
<comment type="caution">
    <text evidence="17">The sequence shown here is derived from an EMBL/GenBank/DDBJ whole genome shotgun (WGS) entry which is preliminary data.</text>
</comment>
<evidence type="ECO:0000256" key="4">
    <source>
        <dbReference type="ARBA" id="ARBA00011903"/>
    </source>
</evidence>
<keyword evidence="8" id="KW-0547">Nucleotide-binding</keyword>
<proteinExistence type="inferred from homology"/>
<evidence type="ECO:0000256" key="3">
    <source>
        <dbReference type="ARBA" id="ARBA00007316"/>
    </source>
</evidence>
<evidence type="ECO:0000256" key="9">
    <source>
        <dbReference type="ARBA" id="ARBA00022777"/>
    </source>
</evidence>
<dbReference type="NCBIfam" id="TIGR01007">
    <property type="entry name" value="eps_fam"/>
    <property type="match status" value="1"/>
</dbReference>
<evidence type="ECO:0000313" key="17">
    <source>
        <dbReference type="EMBL" id="KAB1641703.1"/>
    </source>
</evidence>
<keyword evidence="7 15" id="KW-0812">Transmembrane</keyword>
<organism evidence="17 18">
    <name type="scientific">Gulosibacter chungangensis</name>
    <dbReference type="NCBI Taxonomy" id="979746"/>
    <lineage>
        <taxon>Bacteria</taxon>
        <taxon>Bacillati</taxon>
        <taxon>Actinomycetota</taxon>
        <taxon>Actinomycetes</taxon>
        <taxon>Micrococcales</taxon>
        <taxon>Microbacteriaceae</taxon>
        <taxon>Gulosibacter</taxon>
    </lineage>
</organism>
<dbReference type="PANTHER" id="PTHR32309:SF13">
    <property type="entry name" value="FERRIC ENTEROBACTIN TRANSPORT PROTEIN FEPE"/>
    <property type="match status" value="1"/>
</dbReference>
<dbReference type="OrthoDB" id="9812433at2"/>
<dbReference type="Pfam" id="PF02706">
    <property type="entry name" value="Wzz"/>
    <property type="match status" value="1"/>
</dbReference>
<sequence length="472" mass="49452">MELHDYIRIVRKNWVLIFVLAVLGTGVGAGISALTPAKYESTAELYVTVRTPENAATGDLLQGTNFARQSVVSYVDVATSALVLDRVIERLSLDATVDELRPKLSASTPNDTVLIAITATDSSAERAAELANVTGEELAAVVEDVIEIADTDGESPVDLNLINPAIVADAPSSPNVRMNILLGAVLGLILGFGAALLRHMLDTRIRSLSDIRQIVDAPVLGGIAFDEELRRQPLVVQAQPRSPGAEAFRALRTNVQFLDPDSSSQIFVVTSAGPGEGKSTTSANLALALAQTGFTVALVDADLRKPRLAEYMGVEGSVGLTDVLVGRAELSDVLQPWGRGRLAVLPSGQIPPNPSELLGSRAMQQVLEALSAQADYVIVDAPPVLPVTDATVLARFASGLLVTVAAGSTHRQELQGCVDAIEAADGRLLGVVATKLPVKGPDSAAFGAYSYGAYGTYGDGAGVAAEEWEVRA</sequence>
<dbReference type="InterPro" id="IPR050445">
    <property type="entry name" value="Bact_polysacc_biosynth/exp"/>
</dbReference>
<dbReference type="AlphaFoldDB" id="A0A7J5BA95"/>
<keyword evidence="13" id="KW-0829">Tyrosine-protein kinase</keyword>
<reference evidence="17 18" key="1">
    <citation type="submission" date="2019-09" db="EMBL/GenBank/DDBJ databases">
        <title>Phylogeny of genus Pseudoclavibacter and closely related genus.</title>
        <authorList>
            <person name="Li Y."/>
        </authorList>
    </citation>
    <scope>NUCLEOTIDE SEQUENCE [LARGE SCALE GENOMIC DNA]</scope>
    <source>
        <strain evidence="17 18">KCTC 13959</strain>
    </source>
</reference>
<dbReference type="CDD" id="cd05387">
    <property type="entry name" value="BY-kinase"/>
    <property type="match status" value="1"/>
</dbReference>
<keyword evidence="18" id="KW-1185">Reference proteome</keyword>
<dbReference type="RefSeq" id="WP_158053022.1">
    <property type="nucleotide sequence ID" value="NZ_WBKB01000008.1"/>
</dbReference>
<evidence type="ECO:0000256" key="8">
    <source>
        <dbReference type="ARBA" id="ARBA00022741"/>
    </source>
</evidence>
<keyword evidence="9 17" id="KW-0418">Kinase</keyword>
<dbReference type="GO" id="GO:0042802">
    <property type="term" value="F:identical protein binding"/>
    <property type="evidence" value="ECO:0007669"/>
    <property type="project" value="UniProtKB-ARBA"/>
</dbReference>